<name>A0A0D3CJY7_BRAOL</name>
<evidence type="ECO:0000313" key="3">
    <source>
        <dbReference type="Proteomes" id="UP000032141"/>
    </source>
</evidence>
<feature type="compositionally biased region" description="Low complexity" evidence="1">
    <location>
        <begin position="73"/>
        <end position="82"/>
    </location>
</feature>
<dbReference type="Gramene" id="Bo5g127280.1">
    <property type="protein sequence ID" value="Bo5g127280.1"/>
    <property type="gene ID" value="Bo5g127280"/>
</dbReference>
<organism evidence="2 3">
    <name type="scientific">Brassica oleracea var. oleracea</name>
    <dbReference type="NCBI Taxonomy" id="109376"/>
    <lineage>
        <taxon>Eukaryota</taxon>
        <taxon>Viridiplantae</taxon>
        <taxon>Streptophyta</taxon>
        <taxon>Embryophyta</taxon>
        <taxon>Tracheophyta</taxon>
        <taxon>Spermatophyta</taxon>
        <taxon>Magnoliopsida</taxon>
        <taxon>eudicotyledons</taxon>
        <taxon>Gunneridae</taxon>
        <taxon>Pentapetalae</taxon>
        <taxon>rosids</taxon>
        <taxon>malvids</taxon>
        <taxon>Brassicales</taxon>
        <taxon>Brassicaceae</taxon>
        <taxon>Brassiceae</taxon>
        <taxon>Brassica</taxon>
    </lineage>
</organism>
<dbReference type="Proteomes" id="UP000032141">
    <property type="component" value="Chromosome C5"/>
</dbReference>
<dbReference type="AlphaFoldDB" id="A0A0D3CJY7"/>
<keyword evidence="3" id="KW-1185">Reference proteome</keyword>
<feature type="region of interest" description="Disordered" evidence="1">
    <location>
        <begin position="48"/>
        <end position="88"/>
    </location>
</feature>
<dbReference type="HOGENOM" id="CLU_1154213_0_0_1"/>
<evidence type="ECO:0000256" key="1">
    <source>
        <dbReference type="SAM" id="MobiDB-lite"/>
    </source>
</evidence>
<sequence>KRLKKNQSIVVFVSSSNHDTVDLDSIRVKRKTLQNLLDDCHRAPELLNLADTAPSGDRTETGGSGEDYSNPVGSSESPSSDSGDPEAEKDFSSRRFAFFFWFVQGTCFKQSLNSPNMKLWITGSLLNQVNFMDVVYALKRQDRTLYGVGRGCFLCLTLLLAVKEKIIVYSSAKAFRGSKKGQKHCRMTMPVLDHFRASYVIDSSWWFSNVDVTGITCGKSFQGKTDFTTMIFSLSQIKHKC</sequence>
<reference evidence="2" key="2">
    <citation type="submission" date="2015-03" db="UniProtKB">
        <authorList>
            <consortium name="EnsemblPlants"/>
        </authorList>
    </citation>
    <scope>IDENTIFICATION</scope>
</reference>
<accession>A0A0D3CJY7</accession>
<dbReference type="EnsemblPlants" id="Bo5g127280.1">
    <property type="protein sequence ID" value="Bo5g127280.1"/>
    <property type="gene ID" value="Bo5g127280"/>
</dbReference>
<evidence type="ECO:0000313" key="2">
    <source>
        <dbReference type="EnsemblPlants" id="Bo5g127280.1"/>
    </source>
</evidence>
<reference evidence="2 3" key="1">
    <citation type="journal article" date="2014" name="Genome Biol.">
        <title>Transcriptome and methylome profiling reveals relics of genome dominance in the mesopolyploid Brassica oleracea.</title>
        <authorList>
            <person name="Parkin I.A."/>
            <person name="Koh C."/>
            <person name="Tang H."/>
            <person name="Robinson S.J."/>
            <person name="Kagale S."/>
            <person name="Clarke W.E."/>
            <person name="Town C.D."/>
            <person name="Nixon J."/>
            <person name="Krishnakumar V."/>
            <person name="Bidwell S.L."/>
            <person name="Denoeud F."/>
            <person name="Belcram H."/>
            <person name="Links M.G."/>
            <person name="Just J."/>
            <person name="Clarke C."/>
            <person name="Bender T."/>
            <person name="Huebert T."/>
            <person name="Mason A.S."/>
            <person name="Pires J.C."/>
            <person name="Barker G."/>
            <person name="Moore J."/>
            <person name="Walley P.G."/>
            <person name="Manoli S."/>
            <person name="Batley J."/>
            <person name="Edwards D."/>
            <person name="Nelson M.N."/>
            <person name="Wang X."/>
            <person name="Paterson A.H."/>
            <person name="King G."/>
            <person name="Bancroft I."/>
            <person name="Chalhoub B."/>
            <person name="Sharpe A.G."/>
        </authorList>
    </citation>
    <scope>NUCLEOTIDE SEQUENCE</scope>
    <source>
        <strain evidence="2 3">cv. TO1000</strain>
    </source>
</reference>
<proteinExistence type="predicted"/>
<protein>
    <submittedName>
        <fullName evidence="2">Uncharacterized protein</fullName>
    </submittedName>
</protein>